<accession>A0A542DC63</accession>
<keyword evidence="1" id="KW-0175">Coiled coil</keyword>
<keyword evidence="2" id="KW-1133">Transmembrane helix</keyword>
<feature type="transmembrane region" description="Helical" evidence="2">
    <location>
        <begin position="6"/>
        <end position="23"/>
    </location>
</feature>
<protein>
    <recommendedName>
        <fullName evidence="5">Pentapeptide repeat protein</fullName>
    </recommendedName>
</protein>
<dbReference type="Proteomes" id="UP000320876">
    <property type="component" value="Unassembled WGS sequence"/>
</dbReference>
<evidence type="ECO:0008006" key="5">
    <source>
        <dbReference type="Google" id="ProtNLM"/>
    </source>
</evidence>
<reference evidence="3 4" key="1">
    <citation type="submission" date="2019-06" db="EMBL/GenBank/DDBJ databases">
        <title>Sequencing the genomes of 1000 actinobacteria strains.</title>
        <authorList>
            <person name="Klenk H.-P."/>
        </authorList>
    </citation>
    <scope>NUCLEOTIDE SEQUENCE [LARGE SCALE GENOMIC DNA]</scope>
    <source>
        <strain evidence="3 4">DSM 45679</strain>
    </source>
</reference>
<sequence>MNGTVWLAAGGVLLLAGGAILLLHWWRPRTDGAPLALAGTFLVSLGLLGAVAGLLLFEPDTTAVDALKTGGLAGGAVVALYALWLNDRRRRVEESRQQLENERAEHDREKSADERFARAVELLGQEADQARVGAVAALAGVARARPEYTQVVLDVLCAYLRRPFDHPRYQLHQGEWDRARTEEAERELQVRLSAQRVIADLLPDVGDPDGIEYSLDLTGAALEYFRLRDRMVGTLVLRYATLFSSNDFSGSVFRRNVWLTAATVRGGRLDGQLLCRDVTFGKRAWFSGFTAKGRVLFTGTSFHGPAKFSGSEFSGETDFTGCTFAEPPLDPPVQARARC</sequence>
<dbReference type="AlphaFoldDB" id="A0A542DC63"/>
<evidence type="ECO:0000256" key="1">
    <source>
        <dbReference type="SAM" id="Coils"/>
    </source>
</evidence>
<dbReference type="RefSeq" id="WP_141995563.1">
    <property type="nucleotide sequence ID" value="NZ_VFML01000001.1"/>
</dbReference>
<feature type="transmembrane region" description="Helical" evidence="2">
    <location>
        <begin position="69"/>
        <end position="86"/>
    </location>
</feature>
<evidence type="ECO:0000313" key="4">
    <source>
        <dbReference type="Proteomes" id="UP000320876"/>
    </source>
</evidence>
<evidence type="ECO:0000256" key="2">
    <source>
        <dbReference type="SAM" id="Phobius"/>
    </source>
</evidence>
<evidence type="ECO:0000313" key="3">
    <source>
        <dbReference type="EMBL" id="TQJ00659.1"/>
    </source>
</evidence>
<dbReference type="EMBL" id="VFML01000001">
    <property type="protein sequence ID" value="TQJ00659.1"/>
    <property type="molecule type" value="Genomic_DNA"/>
</dbReference>
<organism evidence="3 4">
    <name type="scientific">Amycolatopsis cihanbeyliensis</name>
    <dbReference type="NCBI Taxonomy" id="1128664"/>
    <lineage>
        <taxon>Bacteria</taxon>
        <taxon>Bacillati</taxon>
        <taxon>Actinomycetota</taxon>
        <taxon>Actinomycetes</taxon>
        <taxon>Pseudonocardiales</taxon>
        <taxon>Pseudonocardiaceae</taxon>
        <taxon>Amycolatopsis</taxon>
    </lineage>
</organism>
<keyword evidence="2" id="KW-0812">Transmembrane</keyword>
<dbReference type="Pfam" id="PF13576">
    <property type="entry name" value="Pentapeptide_3"/>
    <property type="match status" value="1"/>
</dbReference>
<name>A0A542DC63_AMYCI</name>
<dbReference type="InterPro" id="IPR001646">
    <property type="entry name" value="5peptide_repeat"/>
</dbReference>
<dbReference type="OrthoDB" id="3827724at2"/>
<keyword evidence="2" id="KW-0472">Membrane</keyword>
<feature type="coiled-coil region" evidence="1">
    <location>
        <begin position="82"/>
        <end position="112"/>
    </location>
</feature>
<gene>
    <name evidence="3" type="ORF">FB471_0299</name>
</gene>
<feature type="transmembrane region" description="Helical" evidence="2">
    <location>
        <begin position="35"/>
        <end position="57"/>
    </location>
</feature>
<comment type="caution">
    <text evidence="3">The sequence shown here is derived from an EMBL/GenBank/DDBJ whole genome shotgun (WGS) entry which is preliminary data.</text>
</comment>
<keyword evidence="4" id="KW-1185">Reference proteome</keyword>
<proteinExistence type="predicted"/>
<dbReference type="Gene3D" id="2.160.20.80">
    <property type="entry name" value="E3 ubiquitin-protein ligase SopA"/>
    <property type="match status" value="1"/>
</dbReference>